<dbReference type="EMBL" id="NFZX01000004">
    <property type="protein sequence ID" value="RFA36780.1"/>
    <property type="molecule type" value="Genomic_DNA"/>
</dbReference>
<protein>
    <submittedName>
        <fullName evidence="2">Uncharacterized protein</fullName>
    </submittedName>
</protein>
<feature type="chain" id="PRO_5038873243" evidence="1">
    <location>
        <begin position="23"/>
        <end position="117"/>
    </location>
</feature>
<evidence type="ECO:0000313" key="2">
    <source>
        <dbReference type="EMBL" id="RFA36780.1"/>
    </source>
</evidence>
<name>A0A3E0WUW9_9BACI</name>
<accession>A0A3E0WUW9</accession>
<feature type="signal peptide" evidence="1">
    <location>
        <begin position="1"/>
        <end position="22"/>
    </location>
</feature>
<keyword evidence="1" id="KW-0732">Signal</keyword>
<dbReference type="AlphaFoldDB" id="A0A3E0WUW9"/>
<evidence type="ECO:0000256" key="1">
    <source>
        <dbReference type="SAM" id="SignalP"/>
    </source>
</evidence>
<sequence length="117" mass="13100">MRILLYSIVFLFLFTGCQQQQQANKEPEEEKVLIYVVQSDQSPVQGFTISLGEAAPGSPDVGWTIDPTDADGKTETTLKVGTTYDAYLVIDDDTTQYEKFTVSEDEADNEFTFVLKD</sequence>
<gene>
    <name evidence="2" type="ORF">CAI16_04015</name>
</gene>
<dbReference type="Proteomes" id="UP000256488">
    <property type="component" value="Unassembled WGS sequence"/>
</dbReference>
<comment type="caution">
    <text evidence="2">The sequence shown here is derived from an EMBL/GenBank/DDBJ whole genome shotgun (WGS) entry which is preliminary data.</text>
</comment>
<evidence type="ECO:0000313" key="3">
    <source>
        <dbReference type="Proteomes" id="UP000256488"/>
    </source>
</evidence>
<reference evidence="2 3" key="1">
    <citation type="submission" date="2017-05" db="EMBL/GenBank/DDBJ databases">
        <title>Virgibacillus sp. AK90 isolated from a saltern of Kakinada, India.</title>
        <authorList>
            <person name="Gupta V."/>
            <person name="Sidhu C."/>
            <person name="Korpole S."/>
            <person name="Pinnaka A.K."/>
        </authorList>
    </citation>
    <scope>NUCLEOTIDE SEQUENCE [LARGE SCALE GENOMIC DNA]</scope>
    <source>
        <strain evidence="2 3">AK90</strain>
    </source>
</reference>
<proteinExistence type="predicted"/>
<dbReference type="RefSeq" id="WP_116277377.1">
    <property type="nucleotide sequence ID" value="NZ_NFZX01000004.1"/>
</dbReference>
<organism evidence="2 3">
    <name type="scientific">Virgibacillus dokdonensis</name>
    <dbReference type="NCBI Taxonomy" id="302167"/>
    <lineage>
        <taxon>Bacteria</taxon>
        <taxon>Bacillati</taxon>
        <taxon>Bacillota</taxon>
        <taxon>Bacilli</taxon>
        <taxon>Bacillales</taxon>
        <taxon>Bacillaceae</taxon>
        <taxon>Virgibacillus</taxon>
    </lineage>
</organism>
<dbReference type="PROSITE" id="PS51257">
    <property type="entry name" value="PROKAR_LIPOPROTEIN"/>
    <property type="match status" value="1"/>
</dbReference>